<feature type="region of interest" description="Disordered" evidence="1">
    <location>
        <begin position="1"/>
        <end position="30"/>
    </location>
</feature>
<dbReference type="Proteomes" id="UP000325255">
    <property type="component" value="Unassembled WGS sequence"/>
</dbReference>
<dbReference type="AlphaFoldDB" id="A0A5M6INW6"/>
<evidence type="ECO:0000313" key="2">
    <source>
        <dbReference type="EMBL" id="KAA5609677.1"/>
    </source>
</evidence>
<reference evidence="2 3" key="1">
    <citation type="submission" date="2019-09" db="EMBL/GenBank/DDBJ databases">
        <title>Genome sequence of Rhodovastum atsumiense, a diverse member of the Acetobacteraceae family of non-sulfur purple photosynthetic bacteria.</title>
        <authorList>
            <person name="Meyer T."/>
            <person name="Kyndt J."/>
        </authorList>
    </citation>
    <scope>NUCLEOTIDE SEQUENCE [LARGE SCALE GENOMIC DNA]</scope>
    <source>
        <strain evidence="2 3">DSM 21279</strain>
    </source>
</reference>
<dbReference type="RefSeq" id="WP_150043315.1">
    <property type="nucleotide sequence ID" value="NZ_OW485608.1"/>
</dbReference>
<organism evidence="2 3">
    <name type="scientific">Rhodovastum atsumiense</name>
    <dbReference type="NCBI Taxonomy" id="504468"/>
    <lineage>
        <taxon>Bacteria</taxon>
        <taxon>Pseudomonadati</taxon>
        <taxon>Pseudomonadota</taxon>
        <taxon>Alphaproteobacteria</taxon>
        <taxon>Acetobacterales</taxon>
        <taxon>Acetobacteraceae</taxon>
        <taxon>Rhodovastum</taxon>
    </lineage>
</organism>
<protein>
    <submittedName>
        <fullName evidence="2">Uncharacterized protein</fullName>
    </submittedName>
</protein>
<name>A0A5M6INW6_9PROT</name>
<dbReference type="EMBL" id="VWPK01000046">
    <property type="protein sequence ID" value="KAA5609677.1"/>
    <property type="molecule type" value="Genomic_DNA"/>
</dbReference>
<gene>
    <name evidence="2" type="ORF">F1189_23235</name>
</gene>
<keyword evidence="3" id="KW-1185">Reference proteome</keyword>
<feature type="compositionally biased region" description="Polar residues" evidence="1">
    <location>
        <begin position="1"/>
        <end position="10"/>
    </location>
</feature>
<evidence type="ECO:0000256" key="1">
    <source>
        <dbReference type="SAM" id="MobiDB-lite"/>
    </source>
</evidence>
<accession>A0A5M6INW6</accession>
<comment type="caution">
    <text evidence="2">The sequence shown here is derived from an EMBL/GenBank/DDBJ whole genome shotgun (WGS) entry which is preliminary data.</text>
</comment>
<sequence>MTGTANQPSEQEPGVMPGHPLGRPTIHDSRQLDLERDALKVFRPLSELRCRQCGGDAGPDDDAVRVYAVDGPRVRAYCGPDCARTARQQPWVEAA</sequence>
<evidence type="ECO:0000313" key="3">
    <source>
        <dbReference type="Proteomes" id="UP000325255"/>
    </source>
</evidence>
<proteinExistence type="predicted"/>